<evidence type="ECO:0000259" key="10">
    <source>
        <dbReference type="Pfam" id="PF00117"/>
    </source>
</evidence>
<reference evidence="11" key="1">
    <citation type="submission" date="2021-01" db="EMBL/GenBank/DDBJ databases">
        <title>Whole genome shotgun sequence of Planotetraspora silvatica NBRC 100141.</title>
        <authorList>
            <person name="Komaki H."/>
            <person name="Tamura T."/>
        </authorList>
    </citation>
    <scope>NUCLEOTIDE SEQUENCE</scope>
    <source>
        <strain evidence="11">NBRC 100141</strain>
    </source>
</reference>
<keyword evidence="5" id="KW-0547">Nucleotide-binding</keyword>
<keyword evidence="12" id="KW-1185">Reference proteome</keyword>
<evidence type="ECO:0000313" key="12">
    <source>
        <dbReference type="Proteomes" id="UP000644610"/>
    </source>
</evidence>
<organism evidence="11 12">
    <name type="scientific">Planotetraspora silvatica</name>
    <dbReference type="NCBI Taxonomy" id="234614"/>
    <lineage>
        <taxon>Bacteria</taxon>
        <taxon>Bacillati</taxon>
        <taxon>Actinomycetota</taxon>
        <taxon>Actinomycetes</taxon>
        <taxon>Streptosporangiales</taxon>
        <taxon>Streptosporangiaceae</taxon>
        <taxon>Planotetraspora</taxon>
    </lineage>
</organism>
<dbReference type="GO" id="GO:0003883">
    <property type="term" value="F:CTP synthase activity"/>
    <property type="evidence" value="ECO:0007669"/>
    <property type="project" value="UniProtKB-EC"/>
</dbReference>
<dbReference type="GO" id="GO:0005524">
    <property type="term" value="F:ATP binding"/>
    <property type="evidence" value="ECO:0007669"/>
    <property type="project" value="UniProtKB-KW"/>
</dbReference>
<gene>
    <name evidence="11" type="ORF">Psi02_10350</name>
</gene>
<feature type="domain" description="Glutamine amidotransferase" evidence="10">
    <location>
        <begin position="35"/>
        <end position="107"/>
    </location>
</feature>
<dbReference type="Gene3D" id="3.40.50.880">
    <property type="match status" value="2"/>
</dbReference>
<evidence type="ECO:0000256" key="2">
    <source>
        <dbReference type="ARBA" id="ARBA00007533"/>
    </source>
</evidence>
<dbReference type="InterPro" id="IPR017926">
    <property type="entry name" value="GATASE"/>
</dbReference>
<evidence type="ECO:0000256" key="3">
    <source>
        <dbReference type="ARBA" id="ARBA00012291"/>
    </source>
</evidence>
<evidence type="ECO:0000256" key="5">
    <source>
        <dbReference type="ARBA" id="ARBA00022741"/>
    </source>
</evidence>
<evidence type="ECO:0000256" key="6">
    <source>
        <dbReference type="ARBA" id="ARBA00022840"/>
    </source>
</evidence>
<evidence type="ECO:0000313" key="11">
    <source>
        <dbReference type="EMBL" id="GII44611.1"/>
    </source>
</evidence>
<dbReference type="AlphaFoldDB" id="A0A8J3UJV2"/>
<evidence type="ECO:0000256" key="1">
    <source>
        <dbReference type="ARBA" id="ARBA00005171"/>
    </source>
</evidence>
<accession>A0A8J3UJV2</accession>
<dbReference type="Pfam" id="PF00117">
    <property type="entry name" value="GATase"/>
    <property type="match status" value="1"/>
</dbReference>
<name>A0A8J3UJV2_9ACTN</name>
<keyword evidence="6" id="KW-0067">ATP-binding</keyword>
<dbReference type="PANTHER" id="PTHR11550:SF0">
    <property type="entry name" value="CTP SYNTHASE-RELATED"/>
    <property type="match status" value="1"/>
</dbReference>
<evidence type="ECO:0000256" key="8">
    <source>
        <dbReference type="ARBA" id="ARBA00022975"/>
    </source>
</evidence>
<dbReference type="EC" id="6.3.4.2" evidence="3"/>
<evidence type="ECO:0000256" key="9">
    <source>
        <dbReference type="ARBA" id="ARBA00047781"/>
    </source>
</evidence>
<dbReference type="PROSITE" id="PS51273">
    <property type="entry name" value="GATASE_TYPE_1"/>
    <property type="match status" value="1"/>
</dbReference>
<keyword evidence="8" id="KW-0665">Pyrimidine biosynthesis</keyword>
<dbReference type="GO" id="GO:0019856">
    <property type="term" value="P:pyrimidine nucleobase biosynthetic process"/>
    <property type="evidence" value="ECO:0007669"/>
    <property type="project" value="TreeGrafter"/>
</dbReference>
<dbReference type="GO" id="GO:0005829">
    <property type="term" value="C:cytosol"/>
    <property type="evidence" value="ECO:0007669"/>
    <property type="project" value="TreeGrafter"/>
</dbReference>
<dbReference type="EMBL" id="BOOQ01000003">
    <property type="protein sequence ID" value="GII44611.1"/>
    <property type="molecule type" value="Genomic_DNA"/>
</dbReference>
<dbReference type="Proteomes" id="UP000644610">
    <property type="component" value="Unassembled WGS sequence"/>
</dbReference>
<comment type="similarity">
    <text evidence="2">Belongs to the CTP synthase family.</text>
</comment>
<proteinExistence type="inferred from homology"/>
<comment type="pathway">
    <text evidence="1">Pyrimidine metabolism; CTP biosynthesis via de novo pathway; CTP from UDP: step 2/2.</text>
</comment>
<dbReference type="InterPro" id="IPR029062">
    <property type="entry name" value="Class_I_gatase-like"/>
</dbReference>
<comment type="catalytic activity">
    <reaction evidence="9">
        <text>UTP + L-glutamine + ATP + H2O = CTP + L-glutamate + ADP + phosphate + 2 H(+)</text>
        <dbReference type="Rhea" id="RHEA:26426"/>
        <dbReference type="ChEBI" id="CHEBI:15377"/>
        <dbReference type="ChEBI" id="CHEBI:15378"/>
        <dbReference type="ChEBI" id="CHEBI:29985"/>
        <dbReference type="ChEBI" id="CHEBI:30616"/>
        <dbReference type="ChEBI" id="CHEBI:37563"/>
        <dbReference type="ChEBI" id="CHEBI:43474"/>
        <dbReference type="ChEBI" id="CHEBI:46398"/>
        <dbReference type="ChEBI" id="CHEBI:58359"/>
        <dbReference type="ChEBI" id="CHEBI:456216"/>
        <dbReference type="EC" id="6.3.4.2"/>
    </reaction>
</comment>
<dbReference type="GO" id="GO:0042802">
    <property type="term" value="F:identical protein binding"/>
    <property type="evidence" value="ECO:0007669"/>
    <property type="project" value="TreeGrafter"/>
</dbReference>
<comment type="caution">
    <text evidence="11">The sequence shown here is derived from an EMBL/GenBank/DDBJ whole genome shotgun (WGS) entry which is preliminary data.</text>
</comment>
<keyword evidence="7" id="KW-0315">Glutamine amidotransferase</keyword>
<dbReference type="InterPro" id="IPR004468">
    <property type="entry name" value="CTP_synthase"/>
</dbReference>
<keyword evidence="4" id="KW-0436">Ligase</keyword>
<evidence type="ECO:0000256" key="4">
    <source>
        <dbReference type="ARBA" id="ARBA00022598"/>
    </source>
</evidence>
<dbReference type="UniPathway" id="UPA00159">
    <property type="reaction ID" value="UER00277"/>
</dbReference>
<evidence type="ECO:0000256" key="7">
    <source>
        <dbReference type="ARBA" id="ARBA00022962"/>
    </source>
</evidence>
<sequence length="237" mass="25095">MTTTARIALVGDRSPNVQAHARIPSILGALHERDGLTLDAYWIPTTEVENLEGFDGIWMLPGSPYRSEAGAVNAARTARESKTPFLGTCGGFQHTLLEFARNVLHLPVAHAENDPGAEDFLLLPLACSLAGHEEGVRLAPGSLAEKTIGAERTVEKYACSFGLNPDYLSVLEEGGLSFTGRDDAGAVRVLELPGHPFFLATLFQPELAGDGTRPHPIITAFASASAALAASRSLAPL</sequence>
<dbReference type="RefSeq" id="WP_203972244.1">
    <property type="nucleotide sequence ID" value="NZ_BAAAKY010000004.1"/>
</dbReference>
<protein>
    <recommendedName>
        <fullName evidence="3">CTP synthase (glutamine hydrolyzing)</fullName>
        <ecNumber evidence="3">6.3.4.2</ecNumber>
    </recommendedName>
</protein>
<dbReference type="SUPFAM" id="SSF52317">
    <property type="entry name" value="Class I glutamine amidotransferase-like"/>
    <property type="match status" value="1"/>
</dbReference>
<dbReference type="NCBIfam" id="NF004836">
    <property type="entry name" value="PRK06186.1"/>
    <property type="match status" value="1"/>
</dbReference>
<dbReference type="PANTHER" id="PTHR11550">
    <property type="entry name" value="CTP SYNTHASE"/>
    <property type="match status" value="1"/>
</dbReference>
<dbReference type="GO" id="GO:0044210">
    <property type="term" value="P:'de novo' CTP biosynthetic process"/>
    <property type="evidence" value="ECO:0007669"/>
    <property type="project" value="UniProtKB-UniPathway"/>
</dbReference>